<proteinExistence type="predicted"/>
<dbReference type="SUPFAM" id="SSF52540">
    <property type="entry name" value="P-loop containing nucleoside triphosphate hydrolases"/>
    <property type="match status" value="1"/>
</dbReference>
<protein>
    <submittedName>
        <fullName evidence="5">Methionine ABC transporter ATP-binding protein</fullName>
    </submittedName>
</protein>
<evidence type="ECO:0000256" key="2">
    <source>
        <dbReference type="ARBA" id="ARBA00022741"/>
    </source>
</evidence>
<dbReference type="SMART" id="SM00382">
    <property type="entry name" value="AAA"/>
    <property type="match status" value="1"/>
</dbReference>
<dbReference type="EMBL" id="JXYA01000027">
    <property type="protein sequence ID" value="KJZ08286.1"/>
    <property type="molecule type" value="Genomic_DNA"/>
</dbReference>
<dbReference type="Proteomes" id="UP000033452">
    <property type="component" value="Unassembled WGS sequence"/>
</dbReference>
<reference evidence="5 6" key="1">
    <citation type="journal article" date="2015" name="BMC Genomics">
        <title>Genome mining reveals unlocked bioactive potential of marine Gram-negative bacteria.</title>
        <authorList>
            <person name="Machado H."/>
            <person name="Sonnenschein E.C."/>
            <person name="Melchiorsen J."/>
            <person name="Gram L."/>
        </authorList>
    </citation>
    <scope>NUCLEOTIDE SEQUENCE [LARGE SCALE GENOMIC DNA]</scope>
    <source>
        <strain evidence="5 6">S2471</strain>
    </source>
</reference>
<keyword evidence="3 5" id="KW-0067">ATP-binding</keyword>
<dbReference type="RefSeq" id="WP_046005371.1">
    <property type="nucleotide sequence ID" value="NZ_JXYA01000027.1"/>
</dbReference>
<dbReference type="PANTHER" id="PTHR24220">
    <property type="entry name" value="IMPORT ATP-BINDING PROTEIN"/>
    <property type="match status" value="1"/>
</dbReference>
<dbReference type="GO" id="GO:0022857">
    <property type="term" value="F:transmembrane transporter activity"/>
    <property type="evidence" value="ECO:0007669"/>
    <property type="project" value="TreeGrafter"/>
</dbReference>
<keyword evidence="6" id="KW-1185">Reference proteome</keyword>
<dbReference type="GO" id="GO:0005524">
    <property type="term" value="F:ATP binding"/>
    <property type="evidence" value="ECO:0007669"/>
    <property type="project" value="UniProtKB-KW"/>
</dbReference>
<dbReference type="GO" id="GO:0005886">
    <property type="term" value="C:plasma membrane"/>
    <property type="evidence" value="ECO:0007669"/>
    <property type="project" value="TreeGrafter"/>
</dbReference>
<evidence type="ECO:0000259" key="4">
    <source>
        <dbReference type="PROSITE" id="PS50893"/>
    </source>
</evidence>
<comment type="caution">
    <text evidence="5">The sequence shown here is derived from an EMBL/GenBank/DDBJ whole genome shotgun (WGS) entry which is preliminary data.</text>
</comment>
<keyword evidence="1" id="KW-0813">Transport</keyword>
<dbReference type="Pfam" id="PF00005">
    <property type="entry name" value="ABC_tran"/>
    <property type="match status" value="1"/>
</dbReference>
<dbReference type="GO" id="GO:0016887">
    <property type="term" value="F:ATP hydrolysis activity"/>
    <property type="evidence" value="ECO:0007669"/>
    <property type="project" value="InterPro"/>
</dbReference>
<keyword evidence="2" id="KW-0547">Nucleotide-binding</keyword>
<dbReference type="OrthoDB" id="9802264at2"/>
<dbReference type="PANTHER" id="PTHR24220:SF611">
    <property type="entry name" value="ATP-BINDING COMPONENT OF ABC TRANSPORTER-RELATED"/>
    <property type="match status" value="1"/>
</dbReference>
<evidence type="ECO:0000313" key="5">
    <source>
        <dbReference type="EMBL" id="KJZ08286.1"/>
    </source>
</evidence>
<dbReference type="InterPro" id="IPR027417">
    <property type="entry name" value="P-loop_NTPase"/>
</dbReference>
<dbReference type="PATRIC" id="fig|43658.5.peg.2705"/>
<dbReference type="Gene3D" id="3.40.50.300">
    <property type="entry name" value="P-loop containing nucleotide triphosphate hydrolases"/>
    <property type="match status" value="1"/>
</dbReference>
<feature type="domain" description="ABC transporter" evidence="4">
    <location>
        <begin position="2"/>
        <end position="226"/>
    </location>
</feature>
<evidence type="ECO:0000256" key="1">
    <source>
        <dbReference type="ARBA" id="ARBA00022448"/>
    </source>
</evidence>
<dbReference type="CDD" id="cd03255">
    <property type="entry name" value="ABC_MJ0796_LolCDE_FtsE"/>
    <property type="match status" value="1"/>
</dbReference>
<dbReference type="InterPro" id="IPR015854">
    <property type="entry name" value="ABC_transpr_LolD-like"/>
</dbReference>
<accession>A0A0F4QKX1</accession>
<sequence length="230" mass="25000">MLEINDLIFRWPGQTDATLNIPKLEVAAGERVFLHGPSGSGKSTLLGLLSGVNKPESGSIRLLGKDLAQLSDAARDKFRADHIGTIFQNFNLLPYLSPIENVTLGCHFSRSRTERVKASGNTLTQQGEQLLQQLGLDPSIMARSVAQLSIGQQQRVAAARAFIGQPELIIADEPTSALDADNRNAFIELLFKEASQYGATILFVSHDSSLAAMFDKYLSLSDINEVVQCS</sequence>
<name>A0A0F4QKX1_9GAMM</name>
<organism evidence="5 6">
    <name type="scientific">Pseudoalteromonas rubra</name>
    <dbReference type="NCBI Taxonomy" id="43658"/>
    <lineage>
        <taxon>Bacteria</taxon>
        <taxon>Pseudomonadati</taxon>
        <taxon>Pseudomonadota</taxon>
        <taxon>Gammaproteobacteria</taxon>
        <taxon>Alteromonadales</taxon>
        <taxon>Pseudoalteromonadaceae</taxon>
        <taxon>Pseudoalteromonas</taxon>
    </lineage>
</organism>
<dbReference type="InterPro" id="IPR003439">
    <property type="entry name" value="ABC_transporter-like_ATP-bd"/>
</dbReference>
<dbReference type="InterPro" id="IPR003593">
    <property type="entry name" value="AAA+_ATPase"/>
</dbReference>
<dbReference type="PROSITE" id="PS50893">
    <property type="entry name" value="ABC_TRANSPORTER_2"/>
    <property type="match status" value="1"/>
</dbReference>
<evidence type="ECO:0000313" key="6">
    <source>
        <dbReference type="Proteomes" id="UP000033452"/>
    </source>
</evidence>
<dbReference type="InterPro" id="IPR017911">
    <property type="entry name" value="MacB-like_ATP-bd"/>
</dbReference>
<gene>
    <name evidence="5" type="ORF">TW77_12790</name>
</gene>
<evidence type="ECO:0000256" key="3">
    <source>
        <dbReference type="ARBA" id="ARBA00022840"/>
    </source>
</evidence>
<dbReference type="AlphaFoldDB" id="A0A0F4QKX1"/>